<evidence type="ECO:0000313" key="16">
    <source>
        <dbReference type="Proteomes" id="UP000727407"/>
    </source>
</evidence>
<dbReference type="Gene3D" id="3.10.250.10">
    <property type="entry name" value="SRCR-like domain"/>
    <property type="match status" value="1"/>
</dbReference>
<evidence type="ECO:0000256" key="2">
    <source>
        <dbReference type="ARBA" id="ARBA00022692"/>
    </source>
</evidence>
<evidence type="ECO:0000256" key="13">
    <source>
        <dbReference type="SAM" id="Phobius"/>
    </source>
</evidence>
<comment type="caution">
    <text evidence="11">Lacks conserved residue(s) required for the propagation of feature annotation.</text>
</comment>
<keyword evidence="6 13" id="KW-1133">Transmembrane helix</keyword>
<dbReference type="SMART" id="SM00202">
    <property type="entry name" value="SR"/>
    <property type="match status" value="1"/>
</dbReference>
<dbReference type="Pfam" id="PF01391">
    <property type="entry name" value="Collagen"/>
    <property type="match status" value="1"/>
</dbReference>
<keyword evidence="8" id="KW-1015">Disulfide bond</keyword>
<proteinExistence type="predicted"/>
<dbReference type="EMBL" id="QNUK01000139">
    <property type="protein sequence ID" value="KAF5900325.1"/>
    <property type="molecule type" value="Genomic_DNA"/>
</dbReference>
<feature type="region of interest" description="Disordered" evidence="12">
    <location>
        <begin position="300"/>
        <end position="387"/>
    </location>
</feature>
<sequence length="450" mass="49353">MENKAMYLSTYEERDNGSLYEEGYDGRNLSKLNLCEEASSGKRHRKTDGCCGHLDSLSAIKYAIVSLYILVLLSIFGLCIAVSRSQASSEKQQALVENVTRLGDRSETLQKSFGQLPSQSDLLENIWKLERLFHNHSEELRQLGNLVQGLERDILDLQAFSEHATGTITQIEEHVGSSRRNSSALGTALTRAAASIRSQDAALRETVGRVDELRQKLDVVDWTMGSINHSLSSYVSIQQSEMELLQVRMSNVTHDTRSARIKQSHLEEQMKNELEILSAITEDLRLKDWEHSMALKNITVLEGPPGPKGEKGDVGPLGPAGLPGLTGFRGIPGEKGIQGPQGLAGNNGANGQNGDKGDTGPIGPKGQRGERGFKGEKGDRGDPGGKIEENVLVRLVNGSAEHEGRVEVYHEGRWGTVCDDVWDKKDGDVVCRMLGFRGAREVHKTGRFGQ</sequence>
<evidence type="ECO:0000256" key="8">
    <source>
        <dbReference type="ARBA" id="ARBA00023157"/>
    </source>
</evidence>
<keyword evidence="10" id="KW-0325">Glycoprotein</keyword>
<keyword evidence="5" id="KW-0735">Signal-anchor</keyword>
<evidence type="ECO:0000313" key="15">
    <source>
        <dbReference type="EMBL" id="KAF5900325.1"/>
    </source>
</evidence>
<evidence type="ECO:0000256" key="6">
    <source>
        <dbReference type="ARBA" id="ARBA00022989"/>
    </source>
</evidence>
<dbReference type="Proteomes" id="UP000727407">
    <property type="component" value="Unassembled WGS sequence"/>
</dbReference>
<feature type="compositionally biased region" description="Basic and acidic residues" evidence="12">
    <location>
        <begin position="367"/>
        <end position="387"/>
    </location>
</feature>
<feature type="compositionally biased region" description="Low complexity" evidence="12">
    <location>
        <begin position="338"/>
        <end position="353"/>
    </location>
</feature>
<dbReference type="PROSITE" id="PS00420">
    <property type="entry name" value="SRCR_1"/>
    <property type="match status" value="1"/>
</dbReference>
<evidence type="ECO:0000256" key="1">
    <source>
        <dbReference type="ARBA" id="ARBA00004606"/>
    </source>
</evidence>
<dbReference type="FunFam" id="3.10.250.10:FF:000016">
    <property type="entry name" value="Scavenger receptor cysteine-rich protein type 12"/>
    <property type="match status" value="1"/>
</dbReference>
<dbReference type="OrthoDB" id="536948at2759"/>
<reference evidence="15" key="1">
    <citation type="submission" date="2020-07" db="EMBL/GenBank/DDBJ databases">
        <title>Clarias magur genome sequencing, assembly and annotation.</title>
        <authorList>
            <person name="Kushwaha B."/>
            <person name="Kumar R."/>
            <person name="Das P."/>
            <person name="Joshi C.G."/>
            <person name="Kumar D."/>
            <person name="Nagpure N.S."/>
            <person name="Pandey M."/>
            <person name="Agarwal S."/>
            <person name="Srivastava S."/>
            <person name="Singh M."/>
            <person name="Sahoo L."/>
            <person name="Jayasankar P."/>
            <person name="Meher P.K."/>
            <person name="Koringa P.G."/>
            <person name="Iquebal M.A."/>
            <person name="Das S.P."/>
            <person name="Bit A."/>
            <person name="Patnaik S."/>
            <person name="Patel N."/>
            <person name="Shah T.M."/>
            <person name="Hinsu A."/>
            <person name="Jena J.K."/>
        </authorList>
    </citation>
    <scope>NUCLEOTIDE SEQUENCE</scope>
    <source>
        <strain evidence="15">CIFAMagur01</strain>
        <tissue evidence="15">Testis</tissue>
    </source>
</reference>
<evidence type="ECO:0000259" key="14">
    <source>
        <dbReference type="PROSITE" id="PS50287"/>
    </source>
</evidence>
<feature type="transmembrane region" description="Helical" evidence="13">
    <location>
        <begin position="62"/>
        <end position="82"/>
    </location>
</feature>
<evidence type="ECO:0000256" key="5">
    <source>
        <dbReference type="ARBA" id="ARBA00022968"/>
    </source>
</evidence>
<name>A0A8J4TRM3_CLAMG</name>
<dbReference type="PANTHER" id="PTHR48071">
    <property type="entry name" value="SRCR DOMAIN-CONTAINING PROTEIN"/>
    <property type="match status" value="1"/>
</dbReference>
<dbReference type="InterPro" id="IPR001190">
    <property type="entry name" value="SRCR"/>
</dbReference>
<evidence type="ECO:0000256" key="7">
    <source>
        <dbReference type="ARBA" id="ARBA00023136"/>
    </source>
</evidence>
<keyword evidence="9 15" id="KW-0675">Receptor</keyword>
<dbReference type="GO" id="GO:0004252">
    <property type="term" value="F:serine-type endopeptidase activity"/>
    <property type="evidence" value="ECO:0007669"/>
    <property type="project" value="TreeGrafter"/>
</dbReference>
<dbReference type="SUPFAM" id="SSF56487">
    <property type="entry name" value="SRCR-like"/>
    <property type="match status" value="1"/>
</dbReference>
<evidence type="ECO:0000256" key="4">
    <source>
        <dbReference type="ARBA" id="ARBA00022737"/>
    </source>
</evidence>
<dbReference type="AlphaFoldDB" id="A0A8J4TRM3"/>
<comment type="subcellular location">
    <subcellularLocation>
        <location evidence="1">Membrane</location>
        <topology evidence="1">Single-pass type II membrane protein</topology>
    </subcellularLocation>
</comment>
<organism evidence="15 16">
    <name type="scientific">Clarias magur</name>
    <name type="common">Asian catfish</name>
    <name type="synonym">Macropteronotus magur</name>
    <dbReference type="NCBI Taxonomy" id="1594786"/>
    <lineage>
        <taxon>Eukaryota</taxon>
        <taxon>Metazoa</taxon>
        <taxon>Chordata</taxon>
        <taxon>Craniata</taxon>
        <taxon>Vertebrata</taxon>
        <taxon>Euteleostomi</taxon>
        <taxon>Actinopterygii</taxon>
        <taxon>Neopterygii</taxon>
        <taxon>Teleostei</taxon>
        <taxon>Ostariophysi</taxon>
        <taxon>Siluriformes</taxon>
        <taxon>Clariidae</taxon>
        <taxon>Clarias</taxon>
    </lineage>
</organism>
<gene>
    <name evidence="15" type="primary">scara5</name>
    <name evidence="15" type="ORF">DAT39_009968</name>
</gene>
<evidence type="ECO:0000256" key="11">
    <source>
        <dbReference type="PROSITE-ProRule" id="PRU00196"/>
    </source>
</evidence>
<keyword evidence="3" id="KW-0732">Signal</keyword>
<comment type="caution">
    <text evidence="15">The sequence shown here is derived from an EMBL/GenBank/DDBJ whole genome shotgun (WGS) entry which is preliminary data.</text>
</comment>
<dbReference type="InterPro" id="IPR008160">
    <property type="entry name" value="Collagen"/>
</dbReference>
<dbReference type="GO" id="GO:0005886">
    <property type="term" value="C:plasma membrane"/>
    <property type="evidence" value="ECO:0007669"/>
    <property type="project" value="TreeGrafter"/>
</dbReference>
<protein>
    <submittedName>
        <fullName evidence="15">Scavenger receptor class A member 5</fullName>
    </submittedName>
</protein>
<dbReference type="Pfam" id="PF00530">
    <property type="entry name" value="SRCR"/>
    <property type="match status" value="1"/>
</dbReference>
<feature type="non-terminal residue" evidence="15">
    <location>
        <position position="450"/>
    </location>
</feature>
<dbReference type="PANTHER" id="PTHR48071:SF24">
    <property type="entry name" value="DELETED IN MALIGNANT BRAIN TUMORS 1 PROTEIN-LIKE"/>
    <property type="match status" value="1"/>
</dbReference>
<evidence type="ECO:0000256" key="9">
    <source>
        <dbReference type="ARBA" id="ARBA00023170"/>
    </source>
</evidence>
<dbReference type="PROSITE" id="PS50287">
    <property type="entry name" value="SRCR_2"/>
    <property type="match status" value="1"/>
</dbReference>
<keyword evidence="7 13" id="KW-0472">Membrane</keyword>
<dbReference type="InterPro" id="IPR036772">
    <property type="entry name" value="SRCR-like_dom_sf"/>
</dbReference>
<feature type="domain" description="SRCR" evidence="14">
    <location>
        <begin position="393"/>
        <end position="450"/>
    </location>
</feature>
<keyword evidence="16" id="KW-1185">Reference proteome</keyword>
<evidence type="ECO:0000256" key="3">
    <source>
        <dbReference type="ARBA" id="ARBA00022729"/>
    </source>
</evidence>
<dbReference type="GO" id="GO:0031638">
    <property type="term" value="P:zymogen activation"/>
    <property type="evidence" value="ECO:0007669"/>
    <property type="project" value="TreeGrafter"/>
</dbReference>
<keyword evidence="2 13" id="KW-0812">Transmembrane</keyword>
<accession>A0A8J4TRM3</accession>
<keyword evidence="4" id="KW-0677">Repeat</keyword>
<evidence type="ECO:0000256" key="12">
    <source>
        <dbReference type="SAM" id="MobiDB-lite"/>
    </source>
</evidence>
<feature type="compositionally biased region" description="Low complexity" evidence="12">
    <location>
        <begin position="316"/>
        <end position="326"/>
    </location>
</feature>
<evidence type="ECO:0000256" key="10">
    <source>
        <dbReference type="ARBA" id="ARBA00023180"/>
    </source>
</evidence>
<dbReference type="PRINTS" id="PR00258">
    <property type="entry name" value="SPERACTRCPTR"/>
</dbReference>